<dbReference type="Proteomes" id="UP001165190">
    <property type="component" value="Unassembled WGS sequence"/>
</dbReference>
<evidence type="ECO:0000313" key="3">
    <source>
        <dbReference type="Proteomes" id="UP001165190"/>
    </source>
</evidence>
<keyword evidence="3" id="KW-1185">Reference proteome</keyword>
<reference evidence="2" key="1">
    <citation type="submission" date="2023-05" db="EMBL/GenBank/DDBJ databases">
        <title>Genome and transcriptome analyses reveal genes involved in the formation of fine ridges on petal epidermal cells in Hibiscus trionum.</title>
        <authorList>
            <person name="Koshimizu S."/>
            <person name="Masuda S."/>
            <person name="Ishii T."/>
            <person name="Shirasu K."/>
            <person name="Hoshino A."/>
            <person name="Arita M."/>
        </authorList>
    </citation>
    <scope>NUCLEOTIDE SEQUENCE</scope>
    <source>
        <strain evidence="2">Hamamatsu line</strain>
    </source>
</reference>
<evidence type="ECO:0000256" key="1">
    <source>
        <dbReference type="SAM" id="MobiDB-lite"/>
    </source>
</evidence>
<evidence type="ECO:0000313" key="2">
    <source>
        <dbReference type="EMBL" id="GMI70799.1"/>
    </source>
</evidence>
<accession>A0A9W7H4A1</accession>
<dbReference type="OrthoDB" id="1674856at2759"/>
<organism evidence="2 3">
    <name type="scientific">Hibiscus trionum</name>
    <name type="common">Flower of an hour</name>
    <dbReference type="NCBI Taxonomy" id="183268"/>
    <lineage>
        <taxon>Eukaryota</taxon>
        <taxon>Viridiplantae</taxon>
        <taxon>Streptophyta</taxon>
        <taxon>Embryophyta</taxon>
        <taxon>Tracheophyta</taxon>
        <taxon>Spermatophyta</taxon>
        <taxon>Magnoliopsida</taxon>
        <taxon>eudicotyledons</taxon>
        <taxon>Gunneridae</taxon>
        <taxon>Pentapetalae</taxon>
        <taxon>rosids</taxon>
        <taxon>malvids</taxon>
        <taxon>Malvales</taxon>
        <taxon>Malvaceae</taxon>
        <taxon>Malvoideae</taxon>
        <taxon>Hibiscus</taxon>
    </lineage>
</organism>
<protein>
    <submittedName>
        <fullName evidence="2">Uncharacterized protein</fullName>
    </submittedName>
</protein>
<dbReference type="EMBL" id="BSYR01000009">
    <property type="protein sequence ID" value="GMI70799.1"/>
    <property type="molecule type" value="Genomic_DNA"/>
</dbReference>
<sequence length="84" mass="9128">MSSDANGGESPAQGSSGKASSTSAVDKQKEKARVSKTSQILWHAHQNDAVAVRKLLEEDRSPAIYIPIQLHFICVISTKSDKYK</sequence>
<proteinExistence type="predicted"/>
<feature type="region of interest" description="Disordered" evidence="1">
    <location>
        <begin position="1"/>
        <end position="39"/>
    </location>
</feature>
<comment type="caution">
    <text evidence="2">The sequence shown here is derived from an EMBL/GenBank/DDBJ whole genome shotgun (WGS) entry which is preliminary data.</text>
</comment>
<feature type="compositionally biased region" description="Polar residues" evidence="1">
    <location>
        <begin position="12"/>
        <end position="25"/>
    </location>
</feature>
<gene>
    <name evidence="2" type="ORF">HRI_000749200</name>
</gene>
<dbReference type="AlphaFoldDB" id="A0A9W7H4A1"/>
<name>A0A9W7H4A1_HIBTR</name>